<dbReference type="GO" id="GO:0005815">
    <property type="term" value="C:microtubule organizing center"/>
    <property type="evidence" value="ECO:0007669"/>
    <property type="project" value="TreeGrafter"/>
</dbReference>
<dbReference type="Proteomes" id="UP000272942">
    <property type="component" value="Unassembled WGS sequence"/>
</dbReference>
<organism evidence="4 5">
    <name type="scientific">Echinostoma caproni</name>
    <dbReference type="NCBI Taxonomy" id="27848"/>
    <lineage>
        <taxon>Eukaryota</taxon>
        <taxon>Metazoa</taxon>
        <taxon>Spiralia</taxon>
        <taxon>Lophotrochozoa</taxon>
        <taxon>Platyhelminthes</taxon>
        <taxon>Trematoda</taxon>
        <taxon>Digenea</taxon>
        <taxon>Plagiorchiida</taxon>
        <taxon>Echinostomata</taxon>
        <taxon>Echinostomatoidea</taxon>
        <taxon>Echinostomatidae</taxon>
        <taxon>Echinostoma</taxon>
    </lineage>
</organism>
<dbReference type="GO" id="GO:0040001">
    <property type="term" value="P:establishment of mitotic spindle localization"/>
    <property type="evidence" value="ECO:0007669"/>
    <property type="project" value="TreeGrafter"/>
</dbReference>
<feature type="transmembrane region" description="Helical" evidence="2">
    <location>
        <begin position="496"/>
        <end position="520"/>
    </location>
</feature>
<feature type="compositionally biased region" description="Polar residues" evidence="1">
    <location>
        <begin position="124"/>
        <end position="146"/>
    </location>
</feature>
<dbReference type="AlphaFoldDB" id="A0A3P8KX27"/>
<dbReference type="InterPro" id="IPR024395">
    <property type="entry name" value="CLASP_N_dom"/>
</dbReference>
<sequence>MEIIFRAWPLNVLEKHVALLQDSLKKGINDADQEARMFARRAFPLFAAKFPEQAKSVLQNLDAQKRKLIEKDLISAGMSESIMSGDNGTASRSRSNSQSTVAARSTGANSVTRRPTRPVLGTVAASSTSARPRPPITNQNDYSTTRSTQSYYEPLMEDPTPESGVTANQCVVVNFTASTGLRILPDWELFDHAPISPPVRTGCDPVETVLDAKLEDRCMDRSSPDQPNPVESQFSSLPDRLNEQGDVGPFDHPSPPMHGLILLFRVSFVPSEKEISTSREVSPSRFTYASYGISNDGQPMSYNASGYASRNGTMGQTMGNAGYAPSESGLINPTYRPPVTSRIPRSQGASREGSPTRSVASGYSAASYQNHSQVSQPSPMSRFGLTNSSYRARQRPSLSSMSDCGDLGDPFHGSRHQFESDDNFSETSSQCSDRSSRSATGFRRQPSMRVTTNLKEIMALLSGAQWSDRKDGLVNLQSYMRSGSALRLVLPDSRAVYVHSFIVTTTPIFFCALNLFYFFLFSFGQNCILT</sequence>
<keyword evidence="2" id="KW-1133">Transmembrane helix</keyword>
<dbReference type="GO" id="GO:0008017">
    <property type="term" value="F:microtubule binding"/>
    <property type="evidence" value="ECO:0007669"/>
    <property type="project" value="TreeGrafter"/>
</dbReference>
<dbReference type="EMBL" id="UZAN01047667">
    <property type="protein sequence ID" value="VDP85649.1"/>
    <property type="molecule type" value="Genomic_DNA"/>
</dbReference>
<gene>
    <name evidence="4" type="ORF">ECPE_LOCUS9601</name>
</gene>
<evidence type="ECO:0000256" key="1">
    <source>
        <dbReference type="SAM" id="MobiDB-lite"/>
    </source>
</evidence>
<protein>
    <recommendedName>
        <fullName evidence="3">CLASP N-terminal domain-containing protein</fullName>
    </recommendedName>
</protein>
<feature type="region of interest" description="Disordered" evidence="1">
    <location>
        <begin position="318"/>
        <end position="445"/>
    </location>
</feature>
<dbReference type="PANTHER" id="PTHR21567">
    <property type="entry name" value="CLASP"/>
    <property type="match status" value="1"/>
</dbReference>
<keyword evidence="5" id="KW-1185">Reference proteome</keyword>
<feature type="compositionally biased region" description="Polar residues" evidence="1">
    <location>
        <begin position="343"/>
        <end position="402"/>
    </location>
</feature>
<dbReference type="OrthoDB" id="46159at2759"/>
<proteinExistence type="predicted"/>
<evidence type="ECO:0000313" key="5">
    <source>
        <dbReference type="Proteomes" id="UP000272942"/>
    </source>
</evidence>
<keyword evidence="2" id="KW-0812">Transmembrane</keyword>
<feature type="region of interest" description="Disordered" evidence="1">
    <location>
        <begin position="80"/>
        <end position="146"/>
    </location>
</feature>
<dbReference type="GO" id="GO:0090307">
    <property type="term" value="P:mitotic spindle assembly"/>
    <property type="evidence" value="ECO:0007669"/>
    <property type="project" value="TreeGrafter"/>
</dbReference>
<reference evidence="4 5" key="1">
    <citation type="submission" date="2018-11" db="EMBL/GenBank/DDBJ databases">
        <authorList>
            <consortium name="Pathogen Informatics"/>
        </authorList>
    </citation>
    <scope>NUCLEOTIDE SEQUENCE [LARGE SCALE GENOMIC DNA]</scope>
    <source>
        <strain evidence="4 5">Egypt</strain>
    </source>
</reference>
<feature type="region of interest" description="Disordered" evidence="1">
    <location>
        <begin position="218"/>
        <end position="245"/>
    </location>
</feature>
<dbReference type="PANTHER" id="PTHR21567:SF9">
    <property type="entry name" value="CLIP-ASSOCIATING PROTEIN"/>
    <property type="match status" value="1"/>
</dbReference>
<dbReference type="GO" id="GO:0005876">
    <property type="term" value="C:spindle microtubule"/>
    <property type="evidence" value="ECO:0007669"/>
    <property type="project" value="TreeGrafter"/>
</dbReference>
<accession>A0A3P8KX27</accession>
<dbReference type="GO" id="GO:0000776">
    <property type="term" value="C:kinetochore"/>
    <property type="evidence" value="ECO:0007669"/>
    <property type="project" value="TreeGrafter"/>
</dbReference>
<dbReference type="GO" id="GO:0005881">
    <property type="term" value="C:cytoplasmic microtubule"/>
    <property type="evidence" value="ECO:0007669"/>
    <property type="project" value="TreeGrafter"/>
</dbReference>
<name>A0A3P8KX27_9TREM</name>
<dbReference type="GO" id="GO:0045180">
    <property type="term" value="C:basal cortex"/>
    <property type="evidence" value="ECO:0007669"/>
    <property type="project" value="TreeGrafter"/>
</dbReference>
<feature type="domain" description="CLASP N-terminal" evidence="3">
    <location>
        <begin position="15"/>
        <end position="70"/>
    </location>
</feature>
<keyword evidence="2" id="KW-0472">Membrane</keyword>
<evidence type="ECO:0000259" key="3">
    <source>
        <dbReference type="Pfam" id="PF12348"/>
    </source>
</evidence>
<evidence type="ECO:0000256" key="2">
    <source>
        <dbReference type="SAM" id="Phobius"/>
    </source>
</evidence>
<dbReference type="GO" id="GO:0072686">
    <property type="term" value="C:mitotic spindle"/>
    <property type="evidence" value="ECO:0007669"/>
    <property type="project" value="TreeGrafter"/>
</dbReference>
<dbReference type="Gene3D" id="1.25.10.10">
    <property type="entry name" value="Leucine-rich Repeat Variant"/>
    <property type="match status" value="1"/>
</dbReference>
<dbReference type="Pfam" id="PF12348">
    <property type="entry name" value="CLASP_N"/>
    <property type="match status" value="1"/>
</dbReference>
<feature type="compositionally biased region" description="Polar residues" evidence="1">
    <location>
        <begin position="81"/>
        <end position="113"/>
    </location>
</feature>
<evidence type="ECO:0000313" key="4">
    <source>
        <dbReference type="EMBL" id="VDP85649.1"/>
    </source>
</evidence>
<dbReference type="InterPro" id="IPR011989">
    <property type="entry name" value="ARM-like"/>
</dbReference>